<accession>A0A0J9E3K3</accession>
<dbReference type="Proteomes" id="UP000037178">
    <property type="component" value="Unassembled WGS sequence"/>
</dbReference>
<dbReference type="AlphaFoldDB" id="A0A0J9E3K3"/>
<organism evidence="1 2">
    <name type="scientific">Candidatus Rhodobacter oscarellae</name>
    <dbReference type="NCBI Taxonomy" id="1675527"/>
    <lineage>
        <taxon>Bacteria</taxon>
        <taxon>Pseudomonadati</taxon>
        <taxon>Pseudomonadota</taxon>
        <taxon>Alphaproteobacteria</taxon>
        <taxon>Rhodobacterales</taxon>
        <taxon>Rhodobacter group</taxon>
        <taxon>Rhodobacter</taxon>
    </lineage>
</organism>
<evidence type="ECO:0000313" key="1">
    <source>
        <dbReference type="EMBL" id="KMW56399.1"/>
    </source>
</evidence>
<comment type="caution">
    <text evidence="1">The sequence shown here is derived from an EMBL/GenBank/DDBJ whole genome shotgun (WGS) entry which is preliminary data.</text>
</comment>
<reference evidence="1 2" key="1">
    <citation type="submission" date="2015-06" db="EMBL/GenBank/DDBJ databases">
        <title>Draft genome sequence of an Alphaproteobacteria species associated to the Mediterranean sponge Oscarella lobularis.</title>
        <authorList>
            <person name="Jourda C."/>
            <person name="Santini S."/>
            <person name="Claverie J.-M."/>
        </authorList>
    </citation>
    <scope>NUCLEOTIDE SEQUENCE [LARGE SCALE GENOMIC DNA]</scope>
    <source>
        <strain evidence="1">IGS</strain>
    </source>
</reference>
<dbReference type="EMBL" id="LFTY01000002">
    <property type="protein sequence ID" value="KMW56399.1"/>
    <property type="molecule type" value="Genomic_DNA"/>
</dbReference>
<protein>
    <submittedName>
        <fullName evidence="1">Uncharacterized protein</fullName>
    </submittedName>
</protein>
<evidence type="ECO:0000313" key="2">
    <source>
        <dbReference type="Proteomes" id="UP000037178"/>
    </source>
</evidence>
<gene>
    <name evidence="1" type="ORF">AIOL_001351</name>
</gene>
<name>A0A0J9E3K3_9RHOB</name>
<proteinExistence type="predicted"/>
<sequence>MRGIERLRMRVSRMAQEHLRQLNARGLDVYVPEDFDEVPALVAATGREKSTPMLDLHRNDFLRSNAFWLFLMQGDDCVGGCAARYYDLAGESLENYLRRTSQAQYNRETDPIKSVARPTDRISGRLIYMGDLQINPAARSNVTVRSAFFQLAQALAVLEWDFDWIYAFVDYQHRRLVPDYGFNYYVTDAITWHDPIPEGRRNDHVLVAIDFESFSHFW</sequence>
<keyword evidence="2" id="KW-1185">Reference proteome</keyword>
<dbReference type="PATRIC" id="fig|1675527.3.peg.1435"/>